<accession>A0AAU8FJG7</accession>
<evidence type="ECO:0000259" key="1">
    <source>
        <dbReference type="Pfam" id="PF18962"/>
    </source>
</evidence>
<dbReference type="AlphaFoldDB" id="A0AAU8FJG7"/>
<dbReference type="InterPro" id="IPR011050">
    <property type="entry name" value="Pectin_lyase_fold/virulence"/>
</dbReference>
<proteinExistence type="predicted"/>
<evidence type="ECO:0000313" key="2">
    <source>
        <dbReference type="EMBL" id="XCH23849.1"/>
    </source>
</evidence>
<protein>
    <submittedName>
        <fullName evidence="2">T9SS type A sorting domain-containing protein</fullName>
    </submittedName>
</protein>
<feature type="domain" description="Secretion system C-terminal sorting" evidence="1">
    <location>
        <begin position="488"/>
        <end position="554"/>
    </location>
</feature>
<dbReference type="InterPro" id="IPR059226">
    <property type="entry name" value="Choice_anch_Q_dom"/>
</dbReference>
<sequence>MRNIQVSPTIANCAFLFNEVFETGGAMYNYEASPLIINTIFRENSVSFGAGGAISNRSNSSTVLVNCLLAGNTSDQLAGAIYNENAQITLLNCTISGNTQQSQGTIDTHGGSVTIRNTIIYGNNGGITSEDADVAVTYSLVEGRTASDTDHNLDGTTNPQFTGDENWTLLPCSPAVNRGASEALPDIPAIATDLAANPRIYNVQTDMGAYEMQAVPGPGTLPSGGESATLPVYAGATSITDNCKTFALIEPTGAPGALGNVTVKTFLAAGNTVSEGQKVFVKRHYDITPTGTDGPAKVTLYFSKQDFEDYNQAYGNANNASLPANLKVVQYHGTSPYGFPGTYSGPTQLITNVTVTESADHNSYEVSFQVSGFSGFFISGQSEAALPVTLVSFRAEKREHQAYLQWQTSSEINSRGFEIERSGDGRRWHHLGDVMAKGGESVVTDYSYTDPSPVTGTNMYRLKMTDADGSFAYSRIAVLDFRDETAALYPNPAVGTSEVHLKGIPENEISKVALFNASGQMLANPVWRRGTMDVSRLTAGTYMVEIARTNGDKMRFRFVVVK</sequence>
<name>A0AAU8FJG7_9BACT</name>
<dbReference type="RefSeq" id="WP_353719173.1">
    <property type="nucleotide sequence ID" value="NZ_CP159289.1"/>
</dbReference>
<reference evidence="2" key="1">
    <citation type="submission" date="2024-06" db="EMBL/GenBank/DDBJ databases">
        <title>Sequencing and assembly of the genome of Dyadobacter sp. strain 676, a symbiont of Cyamopsis tetragonoloba.</title>
        <authorList>
            <person name="Guro P."/>
            <person name="Sazanova A."/>
            <person name="Kuznetsova I."/>
            <person name="Belimov A."/>
            <person name="Safronova V."/>
        </authorList>
    </citation>
    <scope>NUCLEOTIDE SEQUENCE</scope>
    <source>
        <strain evidence="2">676</strain>
    </source>
</reference>
<dbReference type="Pfam" id="PF18962">
    <property type="entry name" value="Por_Secre_tail"/>
    <property type="match status" value="1"/>
</dbReference>
<dbReference type="SUPFAM" id="SSF51126">
    <property type="entry name" value="Pectin lyase-like"/>
    <property type="match status" value="1"/>
</dbReference>
<organism evidence="2">
    <name type="scientific">Dyadobacter sp. 676</name>
    <dbReference type="NCBI Taxonomy" id="3088362"/>
    <lineage>
        <taxon>Bacteria</taxon>
        <taxon>Pseudomonadati</taxon>
        <taxon>Bacteroidota</taxon>
        <taxon>Cytophagia</taxon>
        <taxon>Cytophagales</taxon>
        <taxon>Spirosomataceae</taxon>
        <taxon>Dyadobacter</taxon>
    </lineage>
</organism>
<dbReference type="NCBIfam" id="NF041518">
    <property type="entry name" value="choice_anch_Q"/>
    <property type="match status" value="1"/>
</dbReference>
<dbReference type="EMBL" id="CP159289">
    <property type="protein sequence ID" value="XCH23849.1"/>
    <property type="molecule type" value="Genomic_DNA"/>
</dbReference>
<dbReference type="InterPro" id="IPR026444">
    <property type="entry name" value="Secre_tail"/>
</dbReference>
<gene>
    <name evidence="2" type="ORF">ABV298_26620</name>
</gene>
<dbReference type="NCBIfam" id="TIGR04183">
    <property type="entry name" value="Por_Secre_tail"/>
    <property type="match status" value="1"/>
</dbReference>